<keyword evidence="2" id="KW-0804">Transcription</keyword>
<dbReference type="GeneID" id="857484"/>
<dbReference type="InterPro" id="IPR001870">
    <property type="entry name" value="B30.2/SPRY"/>
</dbReference>
<protein>
    <submittedName>
        <fullName evidence="2">Putative RanBPM protein</fullName>
    </submittedName>
</protein>
<dbReference type="InterPro" id="IPR050618">
    <property type="entry name" value="Ubq-SigPath_Reg"/>
</dbReference>
<dbReference type="SMART" id="SM00449">
    <property type="entry name" value="SPRY"/>
    <property type="match status" value="1"/>
</dbReference>
<reference evidence="3" key="3">
    <citation type="submission" date="2021-01" db="EMBL/GenBank/DDBJ databases">
        <authorList>
            <person name="Corre E."/>
            <person name="Pelletier E."/>
            <person name="Niang G."/>
            <person name="Scheremetjew M."/>
            <person name="Finn R."/>
            <person name="Kale V."/>
            <person name="Holt S."/>
            <person name="Cochrane G."/>
            <person name="Meng A."/>
            <person name="Brown T."/>
            <person name="Cohen L."/>
        </authorList>
    </citation>
    <scope>NUCLEOTIDE SEQUENCE</scope>
    <source>
        <strain evidence="3">CCMP 2712</strain>
    </source>
</reference>
<organism evidence="2 4">
    <name type="scientific">Guillardia theta</name>
    <name type="common">Cryptophyte</name>
    <name type="synonym">Cryptomonas phi</name>
    <dbReference type="NCBI Taxonomy" id="55529"/>
    <lineage>
        <taxon>Eukaryota</taxon>
        <taxon>Cryptophyceae</taxon>
        <taxon>Pyrenomonadales</taxon>
        <taxon>Geminigeraceae</taxon>
        <taxon>Guillardia</taxon>
    </lineage>
</organism>
<evidence type="ECO:0000313" key="4">
    <source>
        <dbReference type="Proteomes" id="UP000242167"/>
    </source>
</evidence>
<dbReference type="InterPro" id="IPR013320">
    <property type="entry name" value="ConA-like_dom_sf"/>
</dbReference>
<dbReference type="InterPro" id="IPR043136">
    <property type="entry name" value="B30.2/SPRY_sf"/>
</dbReference>
<sequence>MLITFEIQRYYRKKIKFKSHKMDNKIVVFRNIKILSNFKIPIGIYSFLYNIPAIWSLKERWKWVEKKKRIDWGDLEVSNNGSKVTYKGYGKTDEDAASIRSNYPINKNSLIFYFEVKIINKGREGFIGIGFSIGEIELDRLPGWEKKSLGYHGDDGNLFIDSGIGKKYGPKYGYGDIIGVCWNKFNNSIFFTKNSIPLEYIDVFKVFTDITNVYPIIGLRSFDESIEANFGNKPFDFDINLYYTQNIKYMINKTLSIGNIHFIYRKKKENEFLLKIVNLN</sequence>
<dbReference type="EMBL" id="AJ010592">
    <property type="protein sequence ID" value="CAB40405.1"/>
    <property type="molecule type" value="Genomic_DNA"/>
</dbReference>
<reference evidence="2" key="1">
    <citation type="journal article" date="2000" name="Proc. Natl. Acad. Sci. U.S.A.">
        <title>Chloroplast protein and centrosomal genes, a tRNA intron, and odd telomeres in an unusually compact eukaryotic genome, the cryptomonad nucleomorph.</title>
        <authorList>
            <person name="Zauner S."/>
            <person name="Fraunholz M."/>
            <person name="Wastl J."/>
            <person name="Penny S."/>
            <person name="Beaton M."/>
            <person name="Cavalier-Smith T."/>
            <person name="Maier U.G."/>
            <person name="Douglas S."/>
        </authorList>
    </citation>
    <scope>NUCLEOTIDE SEQUENCE</scope>
</reference>
<evidence type="ECO:0000313" key="3">
    <source>
        <dbReference type="EMBL" id="CAE2281057.1"/>
    </source>
</evidence>
<dbReference type="InterPro" id="IPR003877">
    <property type="entry name" value="SPRY_dom"/>
</dbReference>
<dbReference type="SUPFAM" id="SSF49899">
    <property type="entry name" value="Concanavalin A-like lectins/glucanases"/>
    <property type="match status" value="1"/>
</dbReference>
<proteinExistence type="predicted"/>
<evidence type="ECO:0000259" key="1">
    <source>
        <dbReference type="PROSITE" id="PS50188"/>
    </source>
</evidence>
<dbReference type="PIR" id="E90103">
    <property type="entry name" value="E90103"/>
</dbReference>
<name>Q9XG39_GUITH</name>
<dbReference type="Gene3D" id="2.60.120.920">
    <property type="match status" value="1"/>
</dbReference>
<dbReference type="AlphaFoldDB" id="Q9XG39"/>
<accession>Q9XG39</accession>
<feature type="domain" description="B30.2/SPRY" evidence="1">
    <location>
        <begin position="43"/>
        <end position="235"/>
    </location>
</feature>
<keyword evidence="2" id="KW-0240">DNA-directed RNA polymerase</keyword>
<dbReference type="EMBL" id="HBKN01011475">
    <property type="protein sequence ID" value="CAE2281057.1"/>
    <property type="molecule type" value="Transcribed_RNA"/>
</dbReference>
<dbReference type="Proteomes" id="UP000242167">
    <property type="component" value="Nucleomorph 2"/>
</dbReference>
<dbReference type="CDD" id="cd12909">
    <property type="entry name" value="SPRY_RanBP9_10"/>
    <property type="match status" value="1"/>
</dbReference>
<dbReference type="PANTHER" id="PTHR12864">
    <property type="entry name" value="RAN BINDING PROTEIN 9-RELATED"/>
    <property type="match status" value="1"/>
</dbReference>
<evidence type="ECO:0000313" key="2">
    <source>
        <dbReference type="EMBL" id="CAB40405.1"/>
    </source>
</evidence>
<dbReference type="InterPro" id="IPR035782">
    <property type="entry name" value="SPRY_RanBP9/10"/>
</dbReference>
<gene>
    <name evidence="2" type="primary">ranbpm</name>
    <name evidence="3" type="ORF">GTHE00462_LOCUS9050</name>
</gene>
<dbReference type="PROSITE" id="PS50188">
    <property type="entry name" value="B302_SPRY"/>
    <property type="match status" value="1"/>
</dbReference>
<reference evidence="2 4" key="2">
    <citation type="journal article" date="2001" name="Nature">
        <title>The highly reduced genome of an enslaved algal nucleus.</title>
        <authorList>
            <person name="Douglas S."/>
            <person name="Zauner S."/>
            <person name="Fraunholz M."/>
            <person name="Beaton M."/>
            <person name="Penny S."/>
            <person name="Deng L."/>
            <person name="Wu X."/>
            <person name="Reith M."/>
            <person name="Cavalier-Smith T."/>
            <person name="Maier U."/>
        </authorList>
    </citation>
    <scope>NUCLEOTIDE SEQUENCE [LARGE SCALE GENOMIC DNA]</scope>
</reference>
<dbReference type="GO" id="GO:0000428">
    <property type="term" value="C:DNA-directed RNA polymerase complex"/>
    <property type="evidence" value="ECO:0007669"/>
    <property type="project" value="UniProtKB-KW"/>
</dbReference>
<dbReference type="Pfam" id="PF00622">
    <property type="entry name" value="SPRY"/>
    <property type="match status" value="1"/>
</dbReference>
<dbReference type="RefSeq" id="XP_001713189.1">
    <property type="nucleotide sequence ID" value="XM_001713137.1"/>
</dbReference>